<dbReference type="AlphaFoldDB" id="A0A5E8CGR1"/>
<evidence type="ECO:0000313" key="4">
    <source>
        <dbReference type="EMBL" id="VVU94608.1"/>
    </source>
</evidence>
<dbReference type="InterPro" id="IPR029057">
    <property type="entry name" value="PRTase-like"/>
</dbReference>
<evidence type="ECO:0000256" key="1">
    <source>
        <dbReference type="ARBA" id="ARBA00022676"/>
    </source>
</evidence>
<keyword evidence="1" id="KW-0328">Glycosyltransferase</keyword>
<dbReference type="SUPFAM" id="SSF53271">
    <property type="entry name" value="PRTase-like"/>
    <property type="match status" value="1"/>
</dbReference>
<gene>
    <name evidence="4" type="ORF">CPAV1605_333</name>
</gene>
<keyword evidence="2 4" id="KW-0808">Transferase</keyword>
<dbReference type="PANTHER" id="PTHR43363:SF1">
    <property type="entry name" value="HYPOXANTHINE-GUANINE PHOSPHORIBOSYLTRANSFERASE"/>
    <property type="match status" value="1"/>
</dbReference>
<reference evidence="4" key="1">
    <citation type="submission" date="2019-09" db="EMBL/GenBank/DDBJ databases">
        <authorList>
            <person name="Needham M D."/>
        </authorList>
    </citation>
    <scope>NUCLEOTIDE SEQUENCE</scope>
</reference>
<dbReference type="Gene3D" id="3.40.50.2020">
    <property type="match status" value="1"/>
</dbReference>
<evidence type="ECO:0000259" key="3">
    <source>
        <dbReference type="Pfam" id="PF00156"/>
    </source>
</evidence>
<dbReference type="CDD" id="cd06223">
    <property type="entry name" value="PRTases_typeI"/>
    <property type="match status" value="1"/>
</dbReference>
<protein>
    <submittedName>
        <fullName evidence="4">Phosphoribosyl transferase domain</fullName>
    </submittedName>
</protein>
<dbReference type="InterPro" id="IPR000836">
    <property type="entry name" value="PRTase_dom"/>
</dbReference>
<feature type="domain" description="Phosphoribosyltransferase" evidence="3">
    <location>
        <begin position="8"/>
        <end position="142"/>
    </location>
</feature>
<organism evidence="4">
    <name type="scientific">seawater metagenome</name>
    <dbReference type="NCBI Taxonomy" id="1561972"/>
    <lineage>
        <taxon>unclassified sequences</taxon>
        <taxon>metagenomes</taxon>
        <taxon>ecological metagenomes</taxon>
    </lineage>
</organism>
<dbReference type="PANTHER" id="PTHR43363">
    <property type="entry name" value="HYPOXANTHINE PHOSPHORIBOSYLTRANSFERASE"/>
    <property type="match status" value="1"/>
</dbReference>
<accession>A0A5E8CGR1</accession>
<evidence type="ECO:0000256" key="2">
    <source>
        <dbReference type="ARBA" id="ARBA00022679"/>
    </source>
</evidence>
<dbReference type="Pfam" id="PF00156">
    <property type="entry name" value="Pribosyltran"/>
    <property type="match status" value="1"/>
</dbReference>
<name>A0A5E8CGR1_9ZZZZ</name>
<sequence>MSKIILSYAQIEDLVEDLYSKLKNNFEPDIVIAIGSGGWLPARLINRFFKKEIESIRVYSYNDINNKQESIIDSEFSKINADYIQNKNLLIIDDINDTGATLGYVVEKIHNLVNLTSNICIGVLHDKIKDKKYDIEKDTRIKYFYSKKMEDIWIHYPWE</sequence>
<proteinExistence type="predicted"/>
<dbReference type="GO" id="GO:0016757">
    <property type="term" value="F:glycosyltransferase activity"/>
    <property type="evidence" value="ECO:0007669"/>
    <property type="project" value="UniProtKB-KW"/>
</dbReference>
<dbReference type="EMBL" id="CABVLZ010000001">
    <property type="protein sequence ID" value="VVU94608.1"/>
    <property type="molecule type" value="Genomic_DNA"/>
</dbReference>